<name>A0A8J3LAV7_9ACTN</name>
<feature type="compositionally biased region" description="Basic and acidic residues" evidence="5">
    <location>
        <begin position="372"/>
        <end position="381"/>
    </location>
</feature>
<keyword evidence="3" id="KW-0732">Signal</keyword>
<evidence type="ECO:0000256" key="3">
    <source>
        <dbReference type="ARBA" id="ARBA00022729"/>
    </source>
</evidence>
<gene>
    <name evidence="6" type="ORF">Cco03nite_60750</name>
</gene>
<evidence type="ECO:0000313" key="7">
    <source>
        <dbReference type="Proteomes" id="UP000630887"/>
    </source>
</evidence>
<organism evidence="6 7">
    <name type="scientific">Catellatospora coxensis</name>
    <dbReference type="NCBI Taxonomy" id="310354"/>
    <lineage>
        <taxon>Bacteria</taxon>
        <taxon>Bacillati</taxon>
        <taxon>Actinomycetota</taxon>
        <taxon>Actinomycetes</taxon>
        <taxon>Micromonosporales</taxon>
        <taxon>Micromonosporaceae</taxon>
        <taxon>Catellatospora</taxon>
    </lineage>
</organism>
<evidence type="ECO:0000256" key="5">
    <source>
        <dbReference type="SAM" id="MobiDB-lite"/>
    </source>
</evidence>
<evidence type="ECO:0000256" key="1">
    <source>
        <dbReference type="ARBA" id="ARBA00004613"/>
    </source>
</evidence>
<protein>
    <submittedName>
        <fullName evidence="6">Uncharacterized protein</fullName>
    </submittedName>
</protein>
<keyword evidence="7" id="KW-1185">Reference proteome</keyword>
<keyword evidence="2" id="KW-0964">Secreted</keyword>
<feature type="region of interest" description="Disordered" evidence="5">
    <location>
        <begin position="251"/>
        <end position="299"/>
    </location>
</feature>
<feature type="region of interest" description="Disordered" evidence="5">
    <location>
        <begin position="368"/>
        <end position="397"/>
    </location>
</feature>
<dbReference type="InterPro" id="IPR059100">
    <property type="entry name" value="TSP3_bac"/>
</dbReference>
<dbReference type="EMBL" id="BONI01000063">
    <property type="protein sequence ID" value="GIG09375.1"/>
    <property type="molecule type" value="Genomic_DNA"/>
</dbReference>
<dbReference type="Proteomes" id="UP000630887">
    <property type="component" value="Unassembled WGS sequence"/>
</dbReference>
<accession>A0A8J3LAV7</accession>
<reference evidence="6 7" key="1">
    <citation type="submission" date="2021-01" db="EMBL/GenBank/DDBJ databases">
        <title>Whole genome shotgun sequence of Catellatospora coxensis NBRC 107359.</title>
        <authorList>
            <person name="Komaki H."/>
            <person name="Tamura T."/>
        </authorList>
    </citation>
    <scope>NUCLEOTIDE SEQUENCE [LARGE SCALE GENOMIC DNA]</scope>
    <source>
        <strain evidence="6 7">NBRC 107359</strain>
    </source>
</reference>
<proteinExistence type="predicted"/>
<keyword evidence="4" id="KW-0106">Calcium</keyword>
<feature type="compositionally biased region" description="Basic and acidic residues" evidence="5">
    <location>
        <begin position="251"/>
        <end position="274"/>
    </location>
</feature>
<sequence length="397" mass="42079">MATVLSGVLVLGGGVPAAAAEEPNRERRVLRLCDPTGCYVAWRAYDSDRDGVCDADEVAAGTDPHDPASRPPLRHVAELAAGRALPTFEYGVGGFVLFPAEIITAREKLGVDPLGAFPLHGRADTLTRLGVSAEQLDKFGISLERDGFSLGLDGLTAKPGLPAGVKLGRFDASLVSAGTSNTHFAHGGWIGAEKLGDGDTVNRYRDGSTEQVTRTGHHVQIVYSDEKGQTNSNWNGFDDTRVDGAAAVREMRGERYQPDGEKESTDEGTSRDDLDGPEDSYSGETEYPEEDGGYVNPDEAYSGMVTEEMVDGVLRLRGAAVDVVQGWHAPGTDGTPDDVRDPSTIMLVDDTAGDVFLLVEPTRLAAMPLPESRPDLPDPMDRVPPTVPGTGGCGGLC</sequence>
<comment type="caution">
    <text evidence="6">The sequence shown here is derived from an EMBL/GenBank/DDBJ whole genome shotgun (WGS) entry which is preliminary data.</text>
</comment>
<evidence type="ECO:0000313" key="6">
    <source>
        <dbReference type="EMBL" id="GIG09375.1"/>
    </source>
</evidence>
<evidence type="ECO:0000256" key="2">
    <source>
        <dbReference type="ARBA" id="ARBA00022525"/>
    </source>
</evidence>
<dbReference type="Pfam" id="PF18884">
    <property type="entry name" value="TSP3_bac"/>
    <property type="match status" value="1"/>
</dbReference>
<evidence type="ECO:0000256" key="4">
    <source>
        <dbReference type="ARBA" id="ARBA00022837"/>
    </source>
</evidence>
<dbReference type="InterPro" id="IPR018247">
    <property type="entry name" value="EF_Hand_1_Ca_BS"/>
</dbReference>
<dbReference type="RefSeq" id="WP_203696274.1">
    <property type="nucleotide sequence ID" value="NZ_BAAALC010000064.1"/>
</dbReference>
<dbReference type="AlphaFoldDB" id="A0A8J3LAV7"/>
<dbReference type="PROSITE" id="PS00018">
    <property type="entry name" value="EF_HAND_1"/>
    <property type="match status" value="1"/>
</dbReference>
<comment type="subcellular location">
    <subcellularLocation>
        <location evidence="1">Secreted</location>
    </subcellularLocation>
</comment>